<dbReference type="EMBL" id="CP104143">
    <property type="protein sequence ID" value="UWU14465.1"/>
    <property type="molecule type" value="Genomic_DNA"/>
</dbReference>
<dbReference type="Proteomes" id="UP000232164">
    <property type="component" value="Unassembled WGS sequence"/>
</dbReference>
<feature type="chain" id="PRO_5014819232" evidence="1">
    <location>
        <begin position="29"/>
        <end position="377"/>
    </location>
</feature>
<gene>
    <name evidence="3" type="ORF">CWR43_08035</name>
    <name evidence="4" type="ORF">N2599_00015</name>
</gene>
<evidence type="ECO:0000313" key="3">
    <source>
        <dbReference type="EMBL" id="PKA44225.1"/>
    </source>
</evidence>
<feature type="signal peptide" evidence="1">
    <location>
        <begin position="1"/>
        <end position="28"/>
    </location>
</feature>
<protein>
    <submittedName>
        <fullName evidence="4">ABC transporter substrate-binding protein</fullName>
    </submittedName>
    <submittedName>
        <fullName evidence="3">Ferrichrome ABC transporter</fullName>
    </submittedName>
</protein>
<reference evidence="3 5" key="2">
    <citation type="submission" date="2017-12" db="EMBL/GenBank/DDBJ databases">
        <title>Genome sequence of Rhizobium sullae HCNT1 isolated from Sulla coronaria nodules and featuring peculiar denitrification phenotypes.</title>
        <authorList>
            <person name="De Diego-Diaz B."/>
            <person name="Treu L."/>
            <person name="Campanaro S."/>
            <person name="Da Silva Duarte V."/>
            <person name="Basaglia M."/>
            <person name="Favaro L."/>
            <person name="Casella S."/>
            <person name="Squartini A."/>
        </authorList>
    </citation>
    <scope>NUCLEOTIDE SEQUENCE [LARGE SCALE GENOMIC DNA]</scope>
    <source>
        <strain evidence="3 5">HCNT1</strain>
    </source>
</reference>
<dbReference type="Gene3D" id="3.40.50.1980">
    <property type="entry name" value="Nitrogenase molybdenum iron protein domain"/>
    <property type="match status" value="2"/>
</dbReference>
<proteinExistence type="predicted"/>
<evidence type="ECO:0000313" key="6">
    <source>
        <dbReference type="Proteomes" id="UP001060123"/>
    </source>
</evidence>
<keyword evidence="1" id="KW-0732">Signal</keyword>
<feature type="domain" description="Fe/B12 periplasmic-binding" evidence="2">
    <location>
        <begin position="51"/>
        <end position="349"/>
    </location>
</feature>
<dbReference type="Pfam" id="PF01497">
    <property type="entry name" value="Peripla_BP_2"/>
    <property type="match status" value="1"/>
</dbReference>
<dbReference type="InterPro" id="IPR006311">
    <property type="entry name" value="TAT_signal"/>
</dbReference>
<dbReference type="AlphaFoldDB" id="A0A2N0DDP6"/>
<dbReference type="PANTHER" id="PTHR30535:SF34">
    <property type="entry name" value="MOLYBDATE-BINDING PROTEIN MOLA"/>
    <property type="match status" value="1"/>
</dbReference>
<dbReference type="SUPFAM" id="SSF53807">
    <property type="entry name" value="Helical backbone' metal receptor"/>
    <property type="match status" value="1"/>
</dbReference>
<dbReference type="InterPro" id="IPR050902">
    <property type="entry name" value="ABC_Transporter_SBP"/>
</dbReference>
<evidence type="ECO:0000313" key="4">
    <source>
        <dbReference type="EMBL" id="UWU14465.1"/>
    </source>
</evidence>
<dbReference type="NCBIfam" id="NF010649">
    <property type="entry name" value="PRK14048.1"/>
    <property type="match status" value="1"/>
</dbReference>
<reference evidence="4" key="3">
    <citation type="submission" date="2022-09" db="EMBL/GenBank/DDBJ databases">
        <title>Australian commercial rhizobial inoculants.</title>
        <authorList>
            <person name="Kohlmeier M.G."/>
            <person name="O'Hara G.W."/>
            <person name="Colombi E."/>
            <person name="Ramsay J.P."/>
            <person name="Terpolilli J."/>
        </authorList>
    </citation>
    <scope>NUCLEOTIDE SEQUENCE</scope>
    <source>
        <strain evidence="4">WSM1592</strain>
    </source>
</reference>
<sequence length="377" mass="40512">MTRSSMTRRGFLAAAASAVAGAPYLARAQSRWPLTVTDAIGRTVIIQKRPEAVILGTGFNLIALSLIHPDPVSLLAGWANDMKGDNPFIYEAFRKKFPAIETVPYVGNGQADGLSFETALSLNADLAMMGMWQADSELGRRAMQYLESVGVPVVVVDFSRDPLRTTPRDMRLLGRIFERDQQAEDFARFFETRLARIKAKTASTTDSGGPLVLMDAYPSDVRGSWAIGRTGLGELIVLAGGRNAADKNLPPQGGPVTAEYILAADPDVYIATGSPGGTYTAFSVGPGVDPSEARRSLGETVKMPNLAPLKAVREGRVHGLWNFFNAVPLNILAAEAVATWVRPDLFGDVDPASSLAELNDRFAAVPIEGAYWTSLKA</sequence>
<name>A0A2N0DDP6_RHISU</name>
<evidence type="ECO:0000313" key="5">
    <source>
        <dbReference type="Proteomes" id="UP000232164"/>
    </source>
</evidence>
<dbReference type="InterPro" id="IPR002491">
    <property type="entry name" value="ABC_transptr_periplasmic_BD"/>
</dbReference>
<dbReference type="PROSITE" id="PS50983">
    <property type="entry name" value="FE_B12_PBP"/>
    <property type="match status" value="1"/>
</dbReference>
<keyword evidence="6" id="KW-1185">Reference proteome</keyword>
<dbReference type="PROSITE" id="PS51318">
    <property type="entry name" value="TAT"/>
    <property type="match status" value="1"/>
</dbReference>
<dbReference type="RefSeq" id="WP_027510843.1">
    <property type="nucleotide sequence ID" value="NZ_CP104143.1"/>
</dbReference>
<dbReference type="Proteomes" id="UP001060123">
    <property type="component" value="Chromosome"/>
</dbReference>
<evidence type="ECO:0000259" key="2">
    <source>
        <dbReference type="PROSITE" id="PS50983"/>
    </source>
</evidence>
<dbReference type="EMBL" id="PIQN01000005">
    <property type="protein sequence ID" value="PKA44225.1"/>
    <property type="molecule type" value="Genomic_DNA"/>
</dbReference>
<dbReference type="STRING" id="1041146.GCA_000427985_01377"/>
<accession>A0A2N0DDP6</accession>
<organism evidence="3 5">
    <name type="scientific">Rhizobium sullae</name>
    <name type="common">Rhizobium hedysari</name>
    <dbReference type="NCBI Taxonomy" id="50338"/>
    <lineage>
        <taxon>Bacteria</taxon>
        <taxon>Pseudomonadati</taxon>
        <taxon>Pseudomonadota</taxon>
        <taxon>Alphaproteobacteria</taxon>
        <taxon>Hyphomicrobiales</taxon>
        <taxon>Rhizobiaceae</taxon>
        <taxon>Rhizobium/Agrobacterium group</taxon>
        <taxon>Rhizobium</taxon>
    </lineage>
</organism>
<evidence type="ECO:0000256" key="1">
    <source>
        <dbReference type="SAM" id="SignalP"/>
    </source>
</evidence>
<reference evidence="3 5" key="1">
    <citation type="submission" date="2017-11" db="EMBL/GenBank/DDBJ databases">
        <authorList>
            <person name="Han C.G."/>
        </authorList>
    </citation>
    <scope>NUCLEOTIDE SEQUENCE [LARGE SCALE GENOMIC DNA]</scope>
    <source>
        <strain evidence="3 5">HCNT1</strain>
    </source>
</reference>
<dbReference type="PANTHER" id="PTHR30535">
    <property type="entry name" value="VITAMIN B12-BINDING PROTEIN"/>
    <property type="match status" value="1"/>
</dbReference>